<dbReference type="Pfam" id="PF05994">
    <property type="entry name" value="FragX_IP"/>
    <property type="match status" value="2"/>
</dbReference>
<evidence type="ECO:0000313" key="2">
    <source>
        <dbReference type="EMBL" id="KAG7388331.1"/>
    </source>
</evidence>
<dbReference type="PIRSF" id="PIRSF008153">
    <property type="entry name" value="FMR1_interacting"/>
    <property type="match status" value="1"/>
</dbReference>
<protein>
    <submittedName>
        <fullName evidence="2">Cytoplasmic FMR1-interacting protein 2</fullName>
    </submittedName>
</protein>
<name>A0A8T1W4T0_9STRA</name>
<dbReference type="InterPro" id="IPR008081">
    <property type="entry name" value="Cytoplasmic_FMR1-int"/>
</dbReference>
<feature type="region of interest" description="Disordered" evidence="1">
    <location>
        <begin position="1297"/>
        <end position="1328"/>
    </location>
</feature>
<organism evidence="2 3">
    <name type="scientific">Phytophthora pseudosyringae</name>
    <dbReference type="NCBI Taxonomy" id="221518"/>
    <lineage>
        <taxon>Eukaryota</taxon>
        <taxon>Sar</taxon>
        <taxon>Stramenopiles</taxon>
        <taxon>Oomycota</taxon>
        <taxon>Peronosporomycetes</taxon>
        <taxon>Peronosporales</taxon>
        <taxon>Peronosporaceae</taxon>
        <taxon>Phytophthora</taxon>
    </lineage>
</organism>
<dbReference type="Proteomes" id="UP000694044">
    <property type="component" value="Unassembled WGS sequence"/>
</dbReference>
<dbReference type="GO" id="GO:0031267">
    <property type="term" value="F:small GTPase binding"/>
    <property type="evidence" value="ECO:0007669"/>
    <property type="project" value="InterPro"/>
</dbReference>
<dbReference type="GO" id="GO:0030833">
    <property type="term" value="P:regulation of actin filament polymerization"/>
    <property type="evidence" value="ECO:0007669"/>
    <property type="project" value="InterPro"/>
</dbReference>
<reference evidence="2" key="1">
    <citation type="submission" date="2021-02" db="EMBL/GenBank/DDBJ databases">
        <authorList>
            <person name="Palmer J.M."/>
        </authorList>
    </citation>
    <scope>NUCLEOTIDE SEQUENCE</scope>
    <source>
        <strain evidence="2">SCRP734</strain>
    </source>
</reference>
<evidence type="ECO:0000313" key="3">
    <source>
        <dbReference type="Proteomes" id="UP000694044"/>
    </source>
</evidence>
<gene>
    <name evidence="2" type="primary">CYFIP2</name>
    <name evidence="2" type="ORF">PHYPSEUDO_012709</name>
</gene>
<keyword evidence="3" id="KW-1185">Reference proteome</keyword>
<proteinExistence type="predicted"/>
<comment type="caution">
    <text evidence="2">The sequence shown here is derived from an EMBL/GenBank/DDBJ whole genome shotgun (WGS) entry which is preliminary data.</text>
</comment>
<dbReference type="PANTHER" id="PTHR12195">
    <property type="entry name" value="CYTOPLASMIC FMR1-INTERACTING PROTEIN-RELATED"/>
    <property type="match status" value="1"/>
</dbReference>
<accession>A0A8T1W4T0</accession>
<dbReference type="EMBL" id="JAGDFM010000062">
    <property type="protein sequence ID" value="KAG7388331.1"/>
    <property type="molecule type" value="Genomic_DNA"/>
</dbReference>
<evidence type="ECO:0000256" key="1">
    <source>
        <dbReference type="SAM" id="MobiDB-lite"/>
    </source>
</evidence>
<dbReference type="OrthoDB" id="10265867at2759"/>
<sequence>MEVAGGSSIGALRTFAASCCPQDGRKTGGGCCADALTFSVSPPPASDEFSHEVAAGFLFAEEMKIVRQLQAKCKEGRELIKVIYCSRSCARAFPPGVVADQADPKKTKQYHYAIYTGGVAVEHYTMLMLQPQMEKIKQLNAYCSQAVVLLSDNIQRTTVHENMTRVIPDVMMDALVDIMDVILQLNHLHDTKSSLRNDFSVFKRVFLHIKDDLPDADLVEKDIVRLQEFMGSSYQAKGSVWDSLRHNLTNVKRYDQVTYLLLRHCVIHIENDACMTPSSKFKYIRALSYLIAVLEGSDTWKKTNTLPGADKKVIEAAVKLIARFPVIPMFHETSIKPVRAFQSQGGTYKLEAVNGVAPLKNRDIMFDVVAASRDCKATCEAYLPRLMHAVNMGADQEYTQEQIDALYEVLVDGISHLSKWKSSFLLFLAWKYENPRTNEVLRATGIPMDSPFLEYERVTKHNYSDEEWLAMADIIYGVKSVVQILRESQLILAKCVRRKVYQQIQVFVQHTLLPILHRADKRKLGCTKLLHDIRAMCGDWVDSELLMSDFKKKRKERKFSQIPDRTASAPLCQIQMLRTAIDSMFAKRSMGDLNTKSTTSSILFSFKKDLDSSDAETLQEFYRKAGAFPVLLDLSATLNELGDFSHLWFRELYVELVKSVQIPAEISLPWLLVEHCLDGNTSRVEPVLAILDAYNDAGNCSLYDLQQQHLYDETEAEGKLCFDHFVFLLADRVYLHCKTLAAKNACREWIRDGSAQVNSLAPKNAPAIKLNSTLLALTKVFDAEEDDSKYKRILTQRHVSLFGRSYDLTFQLGQRVDALLGKDLEAWFTKFEASDATCYVAMLDMLKILKTTHASLSALGLVEFDDVLGETNDETVGCLLEHSTYVENAVRSRVHEQILQSILSDLCQHFSLKFDERRLIRMQLHEALTMTVGDQFAHEECLRKAKKHGLSRGSVFRSKIGNSAAAKAAKYGALEKAITGTHRVFFGEPHVEALCELLSQRELVDVANDCINFAVAKIEDVLALCIPALGSTIPPFRLPRFMYRTEGCYGYFEGKYKHLLDSDELEAQIFHCFREIGNALMFLLVLGSVLDTKAIQLKATQQPDHLGYPNGRHPHLFQCALERIDSMLEMSGIASEWEAAPDSQPEKMPNASSFYHVWCALEFLSCNPPRGCIGDSMMDDSAPLSLRGMFGDGVQFAGCTLVHLLGQRTLYDLWNVSQHVINVHHYEEVKAASDVQIALVSSKQGRQKGESCSVQTTVGTLDREMADKAAHFVVNAREMRATSKQVFHTLETAWPSGKRKPATFTPPSFTPPVKTPSSPLATHAQYLR</sequence>